<dbReference type="EMBL" id="JAGYWB010000006">
    <property type="protein sequence ID" value="KAI0519720.1"/>
    <property type="molecule type" value="Genomic_DNA"/>
</dbReference>
<proteinExistence type="predicted"/>
<evidence type="ECO:0000259" key="1">
    <source>
        <dbReference type="Pfam" id="PF13966"/>
    </source>
</evidence>
<keyword evidence="3" id="KW-1185">Reference proteome</keyword>
<accession>A0A8T3BTD8</accession>
<reference evidence="2" key="1">
    <citation type="journal article" date="2022" name="Front. Genet.">
        <title>Chromosome-Scale Assembly of the Dendrobium nobile Genome Provides Insights Into the Molecular Mechanism of the Biosynthesis of the Medicinal Active Ingredient of Dendrobium.</title>
        <authorList>
            <person name="Xu Q."/>
            <person name="Niu S.-C."/>
            <person name="Li K.-L."/>
            <person name="Zheng P.-J."/>
            <person name="Zhang X.-J."/>
            <person name="Jia Y."/>
            <person name="Liu Y."/>
            <person name="Niu Y.-X."/>
            <person name="Yu L.-H."/>
            <person name="Chen D.-F."/>
            <person name="Zhang G.-Q."/>
        </authorList>
    </citation>
    <scope>NUCLEOTIDE SEQUENCE</scope>
    <source>
        <tissue evidence="2">Leaf</tissue>
    </source>
</reference>
<dbReference type="Pfam" id="PF13966">
    <property type="entry name" value="zf-RVT"/>
    <property type="match status" value="1"/>
</dbReference>
<gene>
    <name evidence="2" type="ORF">KFK09_007179</name>
</gene>
<dbReference type="InterPro" id="IPR026960">
    <property type="entry name" value="RVT-Znf"/>
</dbReference>
<protein>
    <recommendedName>
        <fullName evidence="1">Reverse transcriptase zinc-binding domain-containing protein</fullName>
    </recommendedName>
</protein>
<comment type="caution">
    <text evidence="2">The sequence shown here is derived from an EMBL/GenBank/DDBJ whole genome shotgun (WGS) entry which is preliminary data.</text>
</comment>
<feature type="domain" description="Reverse transcriptase zinc-binding" evidence="1">
    <location>
        <begin position="156"/>
        <end position="223"/>
    </location>
</feature>
<evidence type="ECO:0000313" key="2">
    <source>
        <dbReference type="EMBL" id="KAI0519720.1"/>
    </source>
</evidence>
<sequence length="288" mass="33700">MAWMFLQNEKSLLHKFLFKKFGAIRWEDNVKRGASTAWKLIKDGIEHLKPIVRWQINNGQSININADNWILDRSLNKGPTLCNIMDIDDKKVSFLMNDDGSWNSAKLTKLFSKDMVKIIRQMEKGTNNVEDKIELIHSNTGKTVSALSTEAIWFQKESKYTKYIWLKKLKLDQKVYLFWWRALNGALPMMEWLFYRRLANLKECPRDCHENENAEHELRRCGFNVPEFQNLEECTKVLEQNSGKGLMKIYAVAVFYSWKSRNLIKHGNAEIPLAYAVAEIISHSSHLQ</sequence>
<evidence type="ECO:0000313" key="3">
    <source>
        <dbReference type="Proteomes" id="UP000829196"/>
    </source>
</evidence>
<organism evidence="2 3">
    <name type="scientific">Dendrobium nobile</name>
    <name type="common">Orchid</name>
    <dbReference type="NCBI Taxonomy" id="94219"/>
    <lineage>
        <taxon>Eukaryota</taxon>
        <taxon>Viridiplantae</taxon>
        <taxon>Streptophyta</taxon>
        <taxon>Embryophyta</taxon>
        <taxon>Tracheophyta</taxon>
        <taxon>Spermatophyta</taxon>
        <taxon>Magnoliopsida</taxon>
        <taxon>Liliopsida</taxon>
        <taxon>Asparagales</taxon>
        <taxon>Orchidaceae</taxon>
        <taxon>Epidendroideae</taxon>
        <taxon>Malaxideae</taxon>
        <taxon>Dendrobiinae</taxon>
        <taxon>Dendrobium</taxon>
    </lineage>
</organism>
<name>A0A8T3BTD8_DENNO</name>
<dbReference type="Proteomes" id="UP000829196">
    <property type="component" value="Unassembled WGS sequence"/>
</dbReference>
<dbReference type="OrthoDB" id="1750161at2759"/>
<dbReference type="AlphaFoldDB" id="A0A8T3BTD8"/>